<dbReference type="InterPro" id="IPR007175">
    <property type="entry name" value="Rpr2/Snm1/Rpp21"/>
</dbReference>
<dbReference type="GO" id="GO:0046872">
    <property type="term" value="F:metal ion binding"/>
    <property type="evidence" value="ECO:0007669"/>
    <property type="project" value="UniProtKB-KW"/>
</dbReference>
<evidence type="ECO:0000313" key="7">
    <source>
        <dbReference type="Proteomes" id="UP001285441"/>
    </source>
</evidence>
<dbReference type="Gene3D" id="6.20.50.20">
    <property type="match status" value="1"/>
</dbReference>
<keyword evidence="2" id="KW-0479">Metal-binding</keyword>
<name>A0AAE0P4B8_9PEZI</name>
<feature type="region of interest" description="Disordered" evidence="5">
    <location>
        <begin position="146"/>
        <end position="176"/>
    </location>
</feature>
<keyword evidence="7" id="KW-1185">Reference proteome</keyword>
<evidence type="ECO:0000313" key="6">
    <source>
        <dbReference type="EMBL" id="KAK3393087.1"/>
    </source>
</evidence>
<dbReference type="Pfam" id="PF04032">
    <property type="entry name" value="Rpr2"/>
    <property type="match status" value="1"/>
</dbReference>
<evidence type="ECO:0000256" key="5">
    <source>
        <dbReference type="SAM" id="MobiDB-lite"/>
    </source>
</evidence>
<keyword evidence="1" id="KW-0819">tRNA processing</keyword>
<reference evidence="6" key="2">
    <citation type="submission" date="2023-06" db="EMBL/GenBank/DDBJ databases">
        <authorList>
            <consortium name="Lawrence Berkeley National Laboratory"/>
            <person name="Haridas S."/>
            <person name="Hensen N."/>
            <person name="Bonometti L."/>
            <person name="Westerberg I."/>
            <person name="Brannstrom I.O."/>
            <person name="Guillou S."/>
            <person name="Cros-Aarteil S."/>
            <person name="Calhoun S."/>
            <person name="Kuo A."/>
            <person name="Mondo S."/>
            <person name="Pangilinan J."/>
            <person name="Riley R."/>
            <person name="LaButti K."/>
            <person name="Andreopoulos B."/>
            <person name="Lipzen A."/>
            <person name="Chen C."/>
            <person name="Yanf M."/>
            <person name="Daum C."/>
            <person name="Ng V."/>
            <person name="Clum A."/>
            <person name="Steindorff A."/>
            <person name="Ohm R."/>
            <person name="Martin F."/>
            <person name="Silar P."/>
            <person name="Natvig D."/>
            <person name="Lalanne C."/>
            <person name="Gautier V."/>
            <person name="Ament-velasquez S.L."/>
            <person name="Kruys A."/>
            <person name="Hutchinson M.I."/>
            <person name="Powell A.J."/>
            <person name="Barry K."/>
            <person name="Miller A.N."/>
            <person name="Grigoriev I.V."/>
            <person name="Debuchy R."/>
            <person name="Gladieux P."/>
            <person name="Thoren M.H."/>
            <person name="Johannesson H."/>
        </authorList>
    </citation>
    <scope>NUCLEOTIDE SEQUENCE</scope>
    <source>
        <strain evidence="6">CBS 232.78</strain>
    </source>
</reference>
<keyword evidence="3" id="KW-0862">Zinc</keyword>
<dbReference type="PANTHER" id="PTHR14742">
    <property type="entry name" value="RIBONUCLEASE P SUBUNIT P21"/>
    <property type="match status" value="1"/>
</dbReference>
<dbReference type="Proteomes" id="UP001285441">
    <property type="component" value="Unassembled WGS sequence"/>
</dbReference>
<evidence type="ECO:0000256" key="2">
    <source>
        <dbReference type="ARBA" id="ARBA00022723"/>
    </source>
</evidence>
<organism evidence="6 7">
    <name type="scientific">Podospora didyma</name>
    <dbReference type="NCBI Taxonomy" id="330526"/>
    <lineage>
        <taxon>Eukaryota</taxon>
        <taxon>Fungi</taxon>
        <taxon>Dikarya</taxon>
        <taxon>Ascomycota</taxon>
        <taxon>Pezizomycotina</taxon>
        <taxon>Sordariomycetes</taxon>
        <taxon>Sordariomycetidae</taxon>
        <taxon>Sordariales</taxon>
        <taxon>Podosporaceae</taxon>
        <taxon>Podospora</taxon>
    </lineage>
</organism>
<feature type="compositionally biased region" description="Low complexity" evidence="5">
    <location>
        <begin position="31"/>
        <end position="43"/>
    </location>
</feature>
<accession>A0AAE0P4B8</accession>
<dbReference type="EMBL" id="JAULSW010000001">
    <property type="protein sequence ID" value="KAK3393087.1"/>
    <property type="molecule type" value="Genomic_DNA"/>
</dbReference>
<reference evidence="6" key="1">
    <citation type="journal article" date="2023" name="Mol. Phylogenet. Evol.">
        <title>Genome-scale phylogeny and comparative genomics of the fungal order Sordariales.</title>
        <authorList>
            <person name="Hensen N."/>
            <person name="Bonometti L."/>
            <person name="Westerberg I."/>
            <person name="Brannstrom I.O."/>
            <person name="Guillou S."/>
            <person name="Cros-Aarteil S."/>
            <person name="Calhoun S."/>
            <person name="Haridas S."/>
            <person name="Kuo A."/>
            <person name="Mondo S."/>
            <person name="Pangilinan J."/>
            <person name="Riley R."/>
            <person name="LaButti K."/>
            <person name="Andreopoulos B."/>
            <person name="Lipzen A."/>
            <person name="Chen C."/>
            <person name="Yan M."/>
            <person name="Daum C."/>
            <person name="Ng V."/>
            <person name="Clum A."/>
            <person name="Steindorff A."/>
            <person name="Ohm R.A."/>
            <person name="Martin F."/>
            <person name="Silar P."/>
            <person name="Natvig D.O."/>
            <person name="Lalanne C."/>
            <person name="Gautier V."/>
            <person name="Ament-Velasquez S.L."/>
            <person name="Kruys A."/>
            <person name="Hutchinson M.I."/>
            <person name="Powell A.J."/>
            <person name="Barry K."/>
            <person name="Miller A.N."/>
            <person name="Grigoriev I.V."/>
            <person name="Debuchy R."/>
            <person name="Gladieux P."/>
            <person name="Hiltunen Thoren M."/>
            <person name="Johannesson H."/>
        </authorList>
    </citation>
    <scope>NUCLEOTIDE SEQUENCE</scope>
    <source>
        <strain evidence="6">CBS 232.78</strain>
    </source>
</reference>
<sequence length="176" mass="19098">MAKGKSNGGVQNRAIYSRVSFLQQAATFLASSPSPSTPQQLLPSKHDTVATASTAEPRPGPSHDLMLSYPLQGMGRRLATDLRSVSLKTRIRLSPAVKRHICKFCDSVLIEGDSCTSTIENKSKGGKKPWADALVRKCHTCGRERRYPVDATRPKRKGARDVPAAGTLPQKQTEDG</sequence>
<protein>
    <submittedName>
        <fullName evidence="6">RNAse P Rpr2/Rpp21/SNM1 subunit domain-containing protein</fullName>
    </submittedName>
</protein>
<evidence type="ECO:0000256" key="3">
    <source>
        <dbReference type="ARBA" id="ARBA00022833"/>
    </source>
</evidence>
<dbReference type="PANTHER" id="PTHR14742:SF0">
    <property type="entry name" value="RIBONUCLEASE P PROTEIN SUBUNIT P21"/>
    <property type="match status" value="1"/>
</dbReference>
<comment type="caution">
    <text evidence="6">The sequence shown here is derived from an EMBL/GenBank/DDBJ whole genome shotgun (WGS) entry which is preliminary data.</text>
</comment>
<evidence type="ECO:0000256" key="4">
    <source>
        <dbReference type="ARBA" id="ARBA00038402"/>
    </source>
</evidence>
<proteinExistence type="inferred from homology"/>
<dbReference type="GO" id="GO:0008033">
    <property type="term" value="P:tRNA processing"/>
    <property type="evidence" value="ECO:0007669"/>
    <property type="project" value="UniProtKB-KW"/>
</dbReference>
<gene>
    <name evidence="6" type="ORF">B0H63DRAFT_9308</name>
</gene>
<dbReference type="AlphaFoldDB" id="A0AAE0P4B8"/>
<comment type="similarity">
    <text evidence="4">Belongs to the eukaryotic/archaeal RNase P protein component 4 family.</text>
</comment>
<evidence type="ECO:0000256" key="1">
    <source>
        <dbReference type="ARBA" id="ARBA00022694"/>
    </source>
</evidence>
<feature type="region of interest" description="Disordered" evidence="5">
    <location>
        <begin position="30"/>
        <end position="64"/>
    </location>
</feature>
<dbReference type="GO" id="GO:0005655">
    <property type="term" value="C:nucleolar ribonuclease P complex"/>
    <property type="evidence" value="ECO:0007669"/>
    <property type="project" value="TreeGrafter"/>
</dbReference>